<dbReference type="AlphaFoldDB" id="A0A6L9SJ87"/>
<dbReference type="EMBL" id="JAAGOA010000033">
    <property type="protein sequence ID" value="NEE04351.1"/>
    <property type="molecule type" value="Genomic_DNA"/>
</dbReference>
<gene>
    <name evidence="5" type="ORF">G1H10_29690</name>
</gene>
<evidence type="ECO:0000313" key="5">
    <source>
        <dbReference type="EMBL" id="NEE04351.1"/>
    </source>
</evidence>
<evidence type="ECO:0000259" key="4">
    <source>
        <dbReference type="Pfam" id="PF03358"/>
    </source>
</evidence>
<evidence type="ECO:0000313" key="6">
    <source>
        <dbReference type="Proteomes" id="UP000475214"/>
    </source>
</evidence>
<dbReference type="InterPro" id="IPR029039">
    <property type="entry name" value="Flavoprotein-like_sf"/>
</dbReference>
<dbReference type="InterPro" id="IPR005025">
    <property type="entry name" value="FMN_Rdtase-like_dom"/>
</dbReference>
<reference evidence="5 6" key="1">
    <citation type="submission" date="2020-02" db="EMBL/GenBank/DDBJ databases">
        <authorList>
            <person name="Li X.-J."/>
            <person name="Han X.-M."/>
        </authorList>
    </citation>
    <scope>NUCLEOTIDE SEQUENCE [LARGE SCALE GENOMIC DNA]</scope>
    <source>
        <strain evidence="5 6">CCTCC AB 2017055</strain>
    </source>
</reference>
<feature type="domain" description="NADPH-dependent FMN reductase-like" evidence="4">
    <location>
        <begin position="7"/>
        <end position="155"/>
    </location>
</feature>
<organism evidence="5 6">
    <name type="scientific">Phytoactinopolyspora halotolerans</name>
    <dbReference type="NCBI Taxonomy" id="1981512"/>
    <lineage>
        <taxon>Bacteria</taxon>
        <taxon>Bacillati</taxon>
        <taxon>Actinomycetota</taxon>
        <taxon>Actinomycetes</taxon>
        <taxon>Jiangellales</taxon>
        <taxon>Jiangellaceae</taxon>
        <taxon>Phytoactinopolyspora</taxon>
    </lineage>
</organism>
<dbReference type="PANTHER" id="PTHR43408:SF2">
    <property type="entry name" value="FMN REDUCTASE (NADPH)"/>
    <property type="match status" value="1"/>
</dbReference>
<dbReference type="Gene3D" id="3.40.50.360">
    <property type="match status" value="1"/>
</dbReference>
<dbReference type="NCBIfam" id="TIGR04037">
    <property type="entry name" value="LLM_duo_CE1759"/>
    <property type="match status" value="1"/>
</dbReference>
<evidence type="ECO:0000256" key="3">
    <source>
        <dbReference type="ARBA" id="ARBA00023002"/>
    </source>
</evidence>
<dbReference type="InterPro" id="IPR023932">
    <property type="entry name" value="CE1759_FMN_reduct"/>
</dbReference>
<dbReference type="SUPFAM" id="SSF52218">
    <property type="entry name" value="Flavoproteins"/>
    <property type="match status" value="1"/>
</dbReference>
<name>A0A6L9SJ87_9ACTN</name>
<protein>
    <submittedName>
        <fullName evidence="5">FMN reductase</fullName>
    </submittedName>
</protein>
<keyword evidence="1" id="KW-0285">Flavoprotein</keyword>
<accession>A0A6L9SJ87</accession>
<proteinExistence type="predicted"/>
<keyword evidence="6" id="KW-1185">Reference proteome</keyword>
<dbReference type="RefSeq" id="WP_163744809.1">
    <property type="nucleotide sequence ID" value="NZ_JAAGOA010000033.1"/>
</dbReference>
<keyword evidence="3" id="KW-0560">Oxidoreductase</keyword>
<dbReference type="InterPro" id="IPR051814">
    <property type="entry name" value="NAD(P)H-dep_FMN_reductase"/>
</dbReference>
<dbReference type="PANTHER" id="PTHR43408">
    <property type="entry name" value="FMN REDUCTASE (NADPH)"/>
    <property type="match status" value="1"/>
</dbReference>
<dbReference type="Pfam" id="PF03358">
    <property type="entry name" value="FMN_red"/>
    <property type="match status" value="1"/>
</dbReference>
<keyword evidence="2" id="KW-0288">FMN</keyword>
<evidence type="ECO:0000256" key="1">
    <source>
        <dbReference type="ARBA" id="ARBA00022630"/>
    </source>
</evidence>
<dbReference type="GO" id="GO:0016491">
    <property type="term" value="F:oxidoreductase activity"/>
    <property type="evidence" value="ECO:0007669"/>
    <property type="project" value="UniProtKB-KW"/>
</dbReference>
<dbReference type="Proteomes" id="UP000475214">
    <property type="component" value="Unassembled WGS sequence"/>
</dbReference>
<evidence type="ECO:0000256" key="2">
    <source>
        <dbReference type="ARBA" id="ARBA00022643"/>
    </source>
</evidence>
<sequence>MRDGDVSVVALSAGLRQPSSTRMLADRLGQATLSALDAHGVTATAETVEVREIAHDVVNAMLTGFPAGGLPEALEKVTHASGLIAVTPVFGTSYSGLFKSFMDVLEPDSLTGMPVLLGATGGTPRHSLALDYAMRPLFAYLHADAVSTTVFAATDDWAGDGDTENPLPERIERAGRELAERIMRTDRTGPADLYDDVPSLDQMLRP</sequence>
<comment type="caution">
    <text evidence="5">The sequence shown here is derived from an EMBL/GenBank/DDBJ whole genome shotgun (WGS) entry which is preliminary data.</text>
</comment>